<proteinExistence type="predicted"/>
<reference evidence="3" key="2">
    <citation type="submission" date="2016-06" db="UniProtKB">
        <authorList>
            <consortium name="WormBaseParasite"/>
        </authorList>
    </citation>
    <scope>IDENTIFICATION</scope>
</reference>
<dbReference type="SMART" id="SM00449">
    <property type="entry name" value="SPRY"/>
    <property type="match status" value="1"/>
</dbReference>
<keyword evidence="2" id="KW-1185">Reference proteome</keyword>
<evidence type="ECO:0000259" key="1">
    <source>
        <dbReference type="PROSITE" id="PS50188"/>
    </source>
</evidence>
<evidence type="ECO:0000313" key="3">
    <source>
        <dbReference type="WBParaSite" id="GPLIN_000608300"/>
    </source>
</evidence>
<dbReference type="SUPFAM" id="SSF49899">
    <property type="entry name" value="Concanavalin A-like lectins/glucanases"/>
    <property type="match status" value="2"/>
</dbReference>
<dbReference type="WBParaSite" id="GPLIN_000608300">
    <property type="protein sequence ID" value="GPLIN_000608300"/>
    <property type="gene ID" value="GPLIN_000608300"/>
</dbReference>
<dbReference type="InterPro" id="IPR043136">
    <property type="entry name" value="B30.2/SPRY_sf"/>
</dbReference>
<organism evidence="2 3">
    <name type="scientific">Globodera pallida</name>
    <name type="common">Potato cyst nematode worm</name>
    <name type="synonym">Heterodera pallida</name>
    <dbReference type="NCBI Taxonomy" id="36090"/>
    <lineage>
        <taxon>Eukaryota</taxon>
        <taxon>Metazoa</taxon>
        <taxon>Ecdysozoa</taxon>
        <taxon>Nematoda</taxon>
        <taxon>Chromadorea</taxon>
        <taxon>Rhabditida</taxon>
        <taxon>Tylenchina</taxon>
        <taxon>Tylenchomorpha</taxon>
        <taxon>Tylenchoidea</taxon>
        <taxon>Heteroderidae</taxon>
        <taxon>Heteroderinae</taxon>
        <taxon>Globodera</taxon>
    </lineage>
</organism>
<name>A0A183BZP2_GLOPA</name>
<accession>A0A183BZP2</accession>
<dbReference type="InterPro" id="IPR013320">
    <property type="entry name" value="ConA-like_dom_sf"/>
</dbReference>
<dbReference type="InterPro" id="IPR050618">
    <property type="entry name" value="Ubq-SigPath_Reg"/>
</dbReference>
<dbReference type="Gene3D" id="2.60.120.920">
    <property type="match status" value="2"/>
</dbReference>
<reference evidence="2" key="1">
    <citation type="submission" date="2014-05" db="EMBL/GenBank/DDBJ databases">
        <title>The genome and life-stage specific transcriptomes of Globodera pallida elucidate key aspects of plant parasitism by a cyst nematode.</title>
        <authorList>
            <person name="Cotton J.A."/>
            <person name="Lilley C.J."/>
            <person name="Jones L.M."/>
            <person name="Kikuchi T."/>
            <person name="Reid A.J."/>
            <person name="Thorpe P."/>
            <person name="Tsai I.J."/>
            <person name="Beasley H."/>
            <person name="Blok V."/>
            <person name="Cock P.J.A."/>
            <person name="Van den Akker S.E."/>
            <person name="Holroyd N."/>
            <person name="Hunt M."/>
            <person name="Mantelin S."/>
            <person name="Naghra H."/>
            <person name="Pain A."/>
            <person name="Palomares-Rius J.E."/>
            <person name="Zarowiecki M."/>
            <person name="Berriman M."/>
            <person name="Jones J.T."/>
            <person name="Urwin P.E."/>
        </authorList>
    </citation>
    <scope>NUCLEOTIDE SEQUENCE [LARGE SCALE GENOMIC DNA]</scope>
    <source>
        <strain evidence="2">Lindley</strain>
    </source>
</reference>
<dbReference type="Proteomes" id="UP000050741">
    <property type="component" value="Unassembled WGS sequence"/>
</dbReference>
<dbReference type="InterPro" id="IPR003877">
    <property type="entry name" value="SPRY_dom"/>
</dbReference>
<sequence length="338" mass="37808">MFEMEHRKLLIDLQEKVVKMEELQKMQQTSQEEMLVRMDELQKAFAELSDGRKANGLTPQNRWDSTACHDQLALSEPDRLIVHYNGKTLARRSVFAEWPIPKKNFGIFYYEVKMLGKKGSVSIGLSTKQMPLYKCIGFYDGSYAYGSGGDFIGHEVVETATCHQHINGPHIEGKRRFGVGDVVGCGVNLATGQIIYTKNRRHLKTTGLFVDSAAELFPAITLSRRSVFAEWPIPKKNFGIFYYEVKMLGKKGSVSIGLSTKQMPLYKCIGFYDGSYAYGSGGDFIGHEVVEAAACRQNINGPHIEGKRRFGVGDVVGCGVNLATGQIIYTKNRRHLSE</sequence>
<protein>
    <submittedName>
        <fullName evidence="3">B30.2/SPRY domain-containing protein</fullName>
    </submittedName>
</protein>
<dbReference type="Pfam" id="PF00622">
    <property type="entry name" value="SPRY"/>
    <property type="match status" value="2"/>
</dbReference>
<dbReference type="PROSITE" id="PS50188">
    <property type="entry name" value="B302_SPRY"/>
    <property type="match status" value="1"/>
</dbReference>
<dbReference type="PANTHER" id="PTHR12864">
    <property type="entry name" value="RAN BINDING PROTEIN 9-RELATED"/>
    <property type="match status" value="1"/>
</dbReference>
<dbReference type="InterPro" id="IPR001870">
    <property type="entry name" value="B30.2/SPRY"/>
</dbReference>
<dbReference type="AlphaFoldDB" id="A0A183BZP2"/>
<feature type="domain" description="B30.2/SPRY" evidence="1">
    <location>
        <begin position="41"/>
        <end position="238"/>
    </location>
</feature>
<evidence type="ECO:0000313" key="2">
    <source>
        <dbReference type="Proteomes" id="UP000050741"/>
    </source>
</evidence>